<proteinExistence type="predicted"/>
<dbReference type="AlphaFoldDB" id="A0A7G5H2F0"/>
<dbReference type="EMBL" id="CP059732">
    <property type="protein sequence ID" value="QMW05292.1"/>
    <property type="molecule type" value="Genomic_DNA"/>
</dbReference>
<dbReference type="RefSeq" id="WP_182462638.1">
    <property type="nucleotide sequence ID" value="NZ_CP059732.1"/>
</dbReference>
<evidence type="ECO:0000313" key="1">
    <source>
        <dbReference type="EMBL" id="QMW05292.1"/>
    </source>
</evidence>
<dbReference type="KEGG" id="sfol:H3H32_10605"/>
<name>A0A7G5H2F0_9BACT</name>
<organism evidence="1 2">
    <name type="scientific">Spirosoma foliorum</name>
    <dbReference type="NCBI Taxonomy" id="2710596"/>
    <lineage>
        <taxon>Bacteria</taxon>
        <taxon>Pseudomonadati</taxon>
        <taxon>Bacteroidota</taxon>
        <taxon>Cytophagia</taxon>
        <taxon>Cytophagales</taxon>
        <taxon>Cytophagaceae</taxon>
        <taxon>Spirosoma</taxon>
    </lineage>
</organism>
<evidence type="ECO:0000313" key="2">
    <source>
        <dbReference type="Proteomes" id="UP000515369"/>
    </source>
</evidence>
<sequence length="97" mass="10968">MKTSLAGPDANFRLQFWVDEFKADPKLTNFQVFIHDDGTTHDELVSEDYRGLADSGLTEEDVTEMLANNQLYIDDLPDGSGGHSGMAYYYFNEPDPR</sequence>
<accession>A0A7G5H2F0</accession>
<reference evidence="1 2" key="1">
    <citation type="submission" date="2020-07" db="EMBL/GenBank/DDBJ databases">
        <title>Spirosoma foliorum sp. nov., isolated from the leaves on the Nejang mountain Korea, Republic of.</title>
        <authorList>
            <person name="Ho H."/>
            <person name="Lee Y.-J."/>
            <person name="Nurcahyanto D.-A."/>
            <person name="Kim S.-G."/>
        </authorList>
    </citation>
    <scope>NUCLEOTIDE SEQUENCE [LARGE SCALE GENOMIC DNA]</scope>
    <source>
        <strain evidence="1 2">PL0136</strain>
    </source>
</reference>
<dbReference type="Proteomes" id="UP000515369">
    <property type="component" value="Chromosome"/>
</dbReference>
<protein>
    <submittedName>
        <fullName evidence="1">Uncharacterized protein</fullName>
    </submittedName>
</protein>
<keyword evidence="2" id="KW-1185">Reference proteome</keyword>
<gene>
    <name evidence="1" type="ORF">H3H32_10605</name>
</gene>